<evidence type="ECO:0000256" key="8">
    <source>
        <dbReference type="ARBA" id="ARBA00031155"/>
    </source>
</evidence>
<dbReference type="InterPro" id="IPR004136">
    <property type="entry name" value="NMO"/>
</dbReference>
<keyword evidence="11" id="KW-1185">Reference proteome</keyword>
<evidence type="ECO:0000256" key="7">
    <source>
        <dbReference type="ARBA" id="ARBA00023033"/>
    </source>
</evidence>
<dbReference type="RefSeq" id="WP_264730461.1">
    <property type="nucleotide sequence ID" value="NZ_JAPDNR010000001.1"/>
</dbReference>
<dbReference type="PANTHER" id="PTHR42747">
    <property type="entry name" value="NITRONATE MONOOXYGENASE-RELATED"/>
    <property type="match status" value="1"/>
</dbReference>
<dbReference type="Gene3D" id="3.20.20.70">
    <property type="entry name" value="Aldolase class I"/>
    <property type="match status" value="1"/>
</dbReference>
<keyword evidence="3" id="KW-0216">Detoxification</keyword>
<name>A0ABT3IL23_9BACT</name>
<evidence type="ECO:0000313" key="11">
    <source>
        <dbReference type="Proteomes" id="UP001207742"/>
    </source>
</evidence>
<gene>
    <name evidence="10" type="ORF">OL497_12195</name>
</gene>
<evidence type="ECO:0000256" key="4">
    <source>
        <dbReference type="ARBA" id="ARBA00022630"/>
    </source>
</evidence>
<evidence type="ECO:0000256" key="5">
    <source>
        <dbReference type="ARBA" id="ARBA00022643"/>
    </source>
</evidence>
<dbReference type="CDD" id="cd04730">
    <property type="entry name" value="NPD_like"/>
    <property type="match status" value="1"/>
</dbReference>
<evidence type="ECO:0000256" key="6">
    <source>
        <dbReference type="ARBA" id="ARBA00023002"/>
    </source>
</evidence>
<comment type="cofactor">
    <cofactor evidence="1">
        <name>FMN</name>
        <dbReference type="ChEBI" id="CHEBI:58210"/>
    </cofactor>
</comment>
<dbReference type="PANTHER" id="PTHR42747:SF3">
    <property type="entry name" value="NITRONATE MONOOXYGENASE-RELATED"/>
    <property type="match status" value="1"/>
</dbReference>
<dbReference type="EMBL" id="JAPDNS010000001">
    <property type="protein sequence ID" value="MCW3484662.1"/>
    <property type="molecule type" value="Genomic_DNA"/>
</dbReference>
<comment type="caution">
    <text evidence="10">The sequence shown here is derived from an EMBL/GenBank/DDBJ whole genome shotgun (WGS) entry which is preliminary data.</text>
</comment>
<dbReference type="SUPFAM" id="SSF51412">
    <property type="entry name" value="Inosine monophosphate dehydrogenase (IMPDH)"/>
    <property type="match status" value="1"/>
</dbReference>
<keyword evidence="4" id="KW-0285">Flavoprotein</keyword>
<dbReference type="GO" id="GO:0004497">
    <property type="term" value="F:monooxygenase activity"/>
    <property type="evidence" value="ECO:0007669"/>
    <property type="project" value="UniProtKB-KW"/>
</dbReference>
<proteinExistence type="inferred from homology"/>
<protein>
    <recommendedName>
        <fullName evidence="8">Propionate 3-nitronate monooxygenase</fullName>
    </recommendedName>
</protein>
<accession>A0ABT3IL23</accession>
<dbReference type="Pfam" id="PF03060">
    <property type="entry name" value="NMO"/>
    <property type="match status" value="1"/>
</dbReference>
<evidence type="ECO:0000256" key="9">
    <source>
        <dbReference type="ARBA" id="ARBA00049401"/>
    </source>
</evidence>
<sequence>MQWQNELTRMLGIRYPLVQAPMLGITTPAMVAAISNSGGLGSLPVGGLPPAKVASLIREVKALTKAPFAVNLFTYELPSDKDPVAFDQMQAFLQFLYGAHQIMASPVALNELQFYSYRDQLPVLLEEGVQQVSFTFGIPDAAAIALLQSHQILLTGTATSVAEAVALEAAGVNVIVVQGIEAGGHRGSFLTDTLPQTGTLALVPQVVDRVGVPVIAAGGIMDGRGIAAARMLGAAGMQSGSVYLRSDESAATPAHKRALAGITDTTTRLTRAMSGRWARGVPNTLINEVDIAALAINPYPIQDALTQPVRRIAKEQDNPAFIAMWAGQAAGKAKALPAAVIFQEMLEEAAALLGG</sequence>
<reference evidence="10 11" key="1">
    <citation type="submission" date="2022-10" db="EMBL/GenBank/DDBJ databases">
        <title>Chitinophaga nivalis PC15 sp. nov., isolated from Pyeongchang county, South Korea.</title>
        <authorList>
            <person name="Trinh H.N."/>
        </authorList>
    </citation>
    <scope>NUCLEOTIDE SEQUENCE [LARGE SCALE GENOMIC DNA]</scope>
    <source>
        <strain evidence="10 11">PC14</strain>
    </source>
</reference>
<keyword evidence="5" id="KW-0288">FMN</keyword>
<keyword evidence="7 10" id="KW-0503">Monooxygenase</keyword>
<dbReference type="Proteomes" id="UP001207742">
    <property type="component" value="Unassembled WGS sequence"/>
</dbReference>
<evidence type="ECO:0000256" key="3">
    <source>
        <dbReference type="ARBA" id="ARBA00022575"/>
    </source>
</evidence>
<evidence type="ECO:0000256" key="2">
    <source>
        <dbReference type="ARBA" id="ARBA00009881"/>
    </source>
</evidence>
<comment type="similarity">
    <text evidence="2">Belongs to the nitronate monooxygenase family. NMO class I subfamily.</text>
</comment>
<keyword evidence="6" id="KW-0560">Oxidoreductase</keyword>
<organism evidence="10 11">
    <name type="scientific">Chitinophaga nivalis</name>
    <dbReference type="NCBI Taxonomy" id="2991709"/>
    <lineage>
        <taxon>Bacteria</taxon>
        <taxon>Pseudomonadati</taxon>
        <taxon>Bacteroidota</taxon>
        <taxon>Chitinophagia</taxon>
        <taxon>Chitinophagales</taxon>
        <taxon>Chitinophagaceae</taxon>
        <taxon>Chitinophaga</taxon>
    </lineage>
</organism>
<evidence type="ECO:0000256" key="1">
    <source>
        <dbReference type="ARBA" id="ARBA00001917"/>
    </source>
</evidence>
<dbReference type="InterPro" id="IPR013785">
    <property type="entry name" value="Aldolase_TIM"/>
</dbReference>
<evidence type="ECO:0000313" key="10">
    <source>
        <dbReference type="EMBL" id="MCW3484662.1"/>
    </source>
</evidence>
<comment type="catalytic activity">
    <reaction evidence="9">
        <text>3 propionate 3-nitronate + 3 O2 + H2O = 3 3-oxopropanoate + 2 nitrate + nitrite + H2O2 + 3 H(+)</text>
        <dbReference type="Rhea" id="RHEA:57332"/>
        <dbReference type="ChEBI" id="CHEBI:15377"/>
        <dbReference type="ChEBI" id="CHEBI:15378"/>
        <dbReference type="ChEBI" id="CHEBI:15379"/>
        <dbReference type="ChEBI" id="CHEBI:16240"/>
        <dbReference type="ChEBI" id="CHEBI:16301"/>
        <dbReference type="ChEBI" id="CHEBI:17632"/>
        <dbReference type="ChEBI" id="CHEBI:33190"/>
        <dbReference type="ChEBI" id="CHEBI:136067"/>
    </reaction>
</comment>